<protein>
    <recommendedName>
        <fullName evidence="2 8">Shikimate dehydrogenase (NADP(+))</fullName>
        <shortName evidence="8">SDH</shortName>
        <ecNumber evidence="2 8">1.1.1.25</ecNumber>
    </recommendedName>
</protein>
<dbReference type="Gene3D" id="3.40.50.10860">
    <property type="entry name" value="Leucine Dehydrogenase, chain A, domain 1"/>
    <property type="match status" value="1"/>
</dbReference>
<dbReference type="SUPFAM" id="SSF51735">
    <property type="entry name" value="NAD(P)-binding Rossmann-fold domains"/>
    <property type="match status" value="1"/>
</dbReference>
<dbReference type="Proteomes" id="UP000262427">
    <property type="component" value="Chromosome CM"/>
</dbReference>
<dbReference type="PANTHER" id="PTHR21089">
    <property type="entry name" value="SHIKIMATE DEHYDROGENASE"/>
    <property type="match status" value="1"/>
</dbReference>
<reference evidence="22" key="3">
    <citation type="submission" date="2018-01" db="EMBL/GenBank/DDBJ databases">
        <title>Raltonia solanacearum P824 infects blueberry.</title>
        <authorList>
            <person name="Bocsanczy A.M."/>
            <person name="Norman D.J."/>
        </authorList>
    </citation>
    <scope>NUCLEOTIDE SEQUENCE [LARGE SCALE GENOMIC DNA]</scope>
    <source>
        <strain evidence="22">P824</strain>
    </source>
</reference>
<evidence type="ECO:0000313" key="20">
    <source>
        <dbReference type="EMBL" id="CUV60509.1"/>
    </source>
</evidence>
<accession>A0A0K1ZHQ7</accession>
<dbReference type="HAMAP" id="MF_00222">
    <property type="entry name" value="Shikimate_DH_AroE"/>
    <property type="match status" value="1"/>
</dbReference>
<dbReference type="EMBL" id="CP085043">
    <property type="protein sequence ID" value="UZF15653.1"/>
    <property type="molecule type" value="Genomic_DNA"/>
</dbReference>
<dbReference type="GO" id="GO:0009073">
    <property type="term" value="P:aromatic amino acid family biosynthetic process"/>
    <property type="evidence" value="ECO:0007669"/>
    <property type="project" value="UniProtKB-KW"/>
</dbReference>
<reference evidence="21" key="4">
    <citation type="submission" date="2021-10" db="EMBL/GenBank/DDBJ databases">
        <title>Complete genome sequences of five Ralstonia solancearum strains isolated from sunflower.</title>
        <authorList>
            <person name="She X."/>
            <person name="He Z."/>
        </authorList>
    </citation>
    <scope>NUCLEOTIDE SEQUENCE</scope>
    <source>
        <strain evidence="21">RS638</strain>
    </source>
</reference>
<feature type="active site" description="Proton acceptor" evidence="8">
    <location>
        <position position="82"/>
    </location>
</feature>
<comment type="pathway">
    <text evidence="1 8">Metabolic intermediate biosynthesis; chorismate biosynthesis; chorismate from D-erythrose 4-phosphate and phosphoenolpyruvate: step 4/7.</text>
</comment>
<comment type="similarity">
    <text evidence="8">Belongs to the shikimate dehydrogenase family.</text>
</comment>
<feature type="binding site" evidence="8">
    <location>
        <position position="118"/>
    </location>
    <ligand>
        <name>shikimate</name>
        <dbReference type="ChEBI" id="CHEBI:36208"/>
    </ligand>
</feature>
<dbReference type="GO" id="GO:0050661">
    <property type="term" value="F:NADP binding"/>
    <property type="evidence" value="ECO:0007669"/>
    <property type="project" value="InterPro"/>
</dbReference>
<feature type="binding site" evidence="8">
    <location>
        <position position="103"/>
    </location>
    <ligand>
        <name>shikimate</name>
        <dbReference type="ChEBI" id="CHEBI:36208"/>
    </ligand>
</feature>
<dbReference type="AlphaFoldDB" id="A0A0K1ZHQ7"/>
<dbReference type="Pfam" id="PF01488">
    <property type="entry name" value="Shikimate_DH"/>
    <property type="match status" value="1"/>
</dbReference>
<dbReference type="SUPFAM" id="SSF53223">
    <property type="entry name" value="Aminoacid dehydrogenase-like, N-terminal domain"/>
    <property type="match status" value="1"/>
</dbReference>
<evidence type="ECO:0000259" key="10">
    <source>
        <dbReference type="Pfam" id="PF08501"/>
    </source>
</evidence>
<dbReference type="EMBL" id="LN899823">
    <property type="protein sequence ID" value="CUV21768.1"/>
    <property type="molecule type" value="Genomic_DNA"/>
</dbReference>
<dbReference type="GO" id="GO:0008652">
    <property type="term" value="P:amino acid biosynthetic process"/>
    <property type="evidence" value="ECO:0007669"/>
    <property type="project" value="UniProtKB-KW"/>
</dbReference>
<dbReference type="EMBL" id="LN899826">
    <property type="protein sequence ID" value="CUV37997.1"/>
    <property type="molecule type" value="Genomic_DNA"/>
</dbReference>
<comment type="catalytic activity">
    <reaction evidence="7 8">
        <text>shikimate + NADP(+) = 3-dehydroshikimate + NADPH + H(+)</text>
        <dbReference type="Rhea" id="RHEA:17737"/>
        <dbReference type="ChEBI" id="CHEBI:15378"/>
        <dbReference type="ChEBI" id="CHEBI:16630"/>
        <dbReference type="ChEBI" id="CHEBI:36208"/>
        <dbReference type="ChEBI" id="CHEBI:57783"/>
        <dbReference type="ChEBI" id="CHEBI:58349"/>
        <dbReference type="EC" id="1.1.1.25"/>
    </reaction>
</comment>
<evidence type="ECO:0000313" key="18">
    <source>
        <dbReference type="EMBL" id="CUV43304.1"/>
    </source>
</evidence>
<feature type="binding site" evidence="8">
    <location>
        <begin position="31"/>
        <end position="33"/>
    </location>
    <ligand>
        <name>shikimate</name>
        <dbReference type="ChEBI" id="CHEBI:36208"/>
    </ligand>
</feature>
<reference evidence="16" key="1">
    <citation type="submission" date="2015-10" db="EMBL/GenBank/DDBJ databases">
        <authorList>
            <person name="Gilbert D.G."/>
        </authorList>
    </citation>
    <scope>NUCLEOTIDE SEQUENCE</scope>
    <source>
        <strain evidence="16">Phyl III-seqv23</strain>
    </source>
</reference>
<evidence type="ECO:0000313" key="16">
    <source>
        <dbReference type="EMBL" id="CUV32842.1"/>
    </source>
</evidence>
<reference evidence="12" key="2">
    <citation type="submission" date="2018-01" db="EMBL/GenBank/DDBJ databases">
        <title>Ralstonia pseudosolanacearum P824 infects blueberry.</title>
        <authorList>
            <person name="Bocsanczy A.M."/>
            <person name="Norman D.J."/>
        </authorList>
    </citation>
    <scope>NUCLEOTIDE SEQUENCE</scope>
    <source>
        <strain evidence="12">P824</strain>
    </source>
</reference>
<feature type="domain" description="Shikimate dehydrogenase substrate binding N-terminal" evidence="10">
    <location>
        <begin position="23"/>
        <end position="105"/>
    </location>
</feature>
<dbReference type="EMBL" id="LN899825">
    <property type="protein sequence ID" value="CUV32842.1"/>
    <property type="molecule type" value="Genomic_DNA"/>
</dbReference>
<evidence type="ECO:0000313" key="17">
    <source>
        <dbReference type="EMBL" id="CUV37997.1"/>
    </source>
</evidence>
<feature type="binding site" evidence="8">
    <location>
        <begin position="167"/>
        <end position="172"/>
    </location>
    <ligand>
        <name>NADP(+)</name>
        <dbReference type="ChEBI" id="CHEBI:58349"/>
    </ligand>
</feature>
<evidence type="ECO:0000256" key="3">
    <source>
        <dbReference type="ARBA" id="ARBA00022605"/>
    </source>
</evidence>
<evidence type="ECO:0000256" key="7">
    <source>
        <dbReference type="ARBA" id="ARBA00049442"/>
    </source>
</evidence>
<evidence type="ECO:0000256" key="5">
    <source>
        <dbReference type="ARBA" id="ARBA00023002"/>
    </source>
</evidence>
<name>A0A0K1ZHQ7_RALSL</name>
<feature type="binding site" evidence="8">
    <location>
        <position position="78"/>
    </location>
    <ligand>
        <name>shikimate</name>
        <dbReference type="ChEBI" id="CHEBI:36208"/>
    </ligand>
</feature>
<dbReference type="EC" id="1.1.1.25" evidence="2 8"/>
<evidence type="ECO:0000313" key="21">
    <source>
        <dbReference type="EMBL" id="UZF15653.1"/>
    </source>
</evidence>
<comment type="function">
    <text evidence="8">Involved in the biosynthesis of the chorismate, which leads to the biosynthesis of aromatic amino acids. Catalyzes the reversible NADPH linked reduction of 3-dehydroshikimate (DHSA) to yield shikimate (SA).</text>
</comment>
<dbReference type="EMBL" id="CP025741">
    <property type="protein sequence ID" value="AYA45598.1"/>
    <property type="molecule type" value="Genomic_DNA"/>
</dbReference>
<proteinExistence type="inferred from homology"/>
<keyword evidence="6 8" id="KW-0057">Aromatic amino acid biosynthesis</keyword>
<evidence type="ECO:0000259" key="9">
    <source>
        <dbReference type="Pfam" id="PF01488"/>
    </source>
</evidence>
<evidence type="ECO:0000259" key="11">
    <source>
        <dbReference type="Pfam" id="PF18317"/>
    </source>
</evidence>
<evidence type="ECO:0000313" key="22">
    <source>
        <dbReference type="Proteomes" id="UP000262427"/>
    </source>
</evidence>
<gene>
    <name evidence="8 16" type="primary">aroE</name>
    <name evidence="21" type="ORF">LH706_04175</name>
    <name evidence="13" type="ORF">PSS4_v1_330069</name>
    <name evidence="20" type="ORF">RD1301_v1_1000007</name>
    <name evidence="12" type="ORF">RSP824_03375</name>
    <name evidence="14" type="ORF">RUN1744_v1_90082</name>
    <name evidence="15" type="ORF">RUN1985_v1_730011</name>
    <name evidence="19" type="ORF">RUN215_v1_1740009</name>
    <name evidence="16" type="ORF">TD1301_v1_200008</name>
    <name evidence="17" type="ORF">TF3108_v1_60052</name>
    <name evidence="18" type="ORF">TO10_v1_40071</name>
</gene>
<dbReference type="InterPro" id="IPR041121">
    <property type="entry name" value="SDH_C"/>
</dbReference>
<dbReference type="CDD" id="cd01065">
    <property type="entry name" value="NAD_bind_Shikimate_DH"/>
    <property type="match status" value="1"/>
</dbReference>
<dbReference type="EMBL" id="LN899824">
    <property type="protein sequence ID" value="CUV30867.1"/>
    <property type="molecule type" value="Genomic_DNA"/>
</dbReference>
<dbReference type="PANTHER" id="PTHR21089:SF1">
    <property type="entry name" value="BIFUNCTIONAL 3-DEHYDROQUINATE DEHYDRATASE_SHIKIMATE DEHYDROGENASE, CHLOROPLASTIC"/>
    <property type="match status" value="1"/>
</dbReference>
<dbReference type="InterPro" id="IPR046346">
    <property type="entry name" value="Aminoacid_DH-like_N_sf"/>
</dbReference>
<evidence type="ECO:0000256" key="2">
    <source>
        <dbReference type="ARBA" id="ARBA00012962"/>
    </source>
</evidence>
<dbReference type="UniPathway" id="UPA00053">
    <property type="reaction ID" value="UER00087"/>
</dbReference>
<keyword evidence="3 8" id="KW-0028">Amino-acid biosynthesis</keyword>
<dbReference type="InterPro" id="IPR013708">
    <property type="entry name" value="Shikimate_DH-bd_N"/>
</dbReference>
<dbReference type="PATRIC" id="fig|305.107.peg.491"/>
<evidence type="ECO:0000256" key="1">
    <source>
        <dbReference type="ARBA" id="ARBA00004871"/>
    </source>
</evidence>
<keyword evidence="4 8" id="KW-0521">NADP</keyword>
<feature type="binding site" evidence="8">
    <location>
        <position position="237"/>
    </location>
    <ligand>
        <name>NADP(+)</name>
        <dbReference type="ChEBI" id="CHEBI:58349"/>
    </ligand>
</feature>
<dbReference type="EMBL" id="LN899827">
    <property type="protein sequence ID" value="CUV43304.1"/>
    <property type="molecule type" value="Genomic_DNA"/>
</dbReference>
<comment type="caution">
    <text evidence="8">Lacks conserved residue(s) required for the propagation of feature annotation.</text>
</comment>
<evidence type="ECO:0000256" key="4">
    <source>
        <dbReference type="ARBA" id="ARBA00022857"/>
    </source>
</evidence>
<dbReference type="EMBL" id="LN899822">
    <property type="protein sequence ID" value="CUV60509.1"/>
    <property type="molecule type" value="Genomic_DNA"/>
</dbReference>
<dbReference type="InterPro" id="IPR036291">
    <property type="entry name" value="NAD(P)-bd_dom_sf"/>
</dbReference>
<evidence type="ECO:0000313" key="19">
    <source>
        <dbReference type="EMBL" id="CUV58129.1"/>
    </source>
</evidence>
<feature type="binding site" evidence="8">
    <location>
        <begin position="143"/>
        <end position="147"/>
    </location>
    <ligand>
        <name>NADP(+)</name>
        <dbReference type="ChEBI" id="CHEBI:58349"/>
    </ligand>
</feature>
<dbReference type="Gene3D" id="3.40.50.720">
    <property type="entry name" value="NAD(P)-binding Rossmann-like Domain"/>
    <property type="match status" value="1"/>
</dbReference>
<dbReference type="GO" id="GO:0005829">
    <property type="term" value="C:cytosol"/>
    <property type="evidence" value="ECO:0007669"/>
    <property type="project" value="TreeGrafter"/>
</dbReference>
<feature type="binding site" evidence="8">
    <location>
        <position position="260"/>
    </location>
    <ligand>
        <name>NADP(+)</name>
        <dbReference type="ChEBI" id="CHEBI:58349"/>
    </ligand>
</feature>
<dbReference type="InterPro" id="IPR011342">
    <property type="entry name" value="Shikimate_DH"/>
</dbReference>
<feature type="binding site" evidence="8">
    <location>
        <position position="239"/>
    </location>
    <ligand>
        <name>shikimate</name>
        <dbReference type="ChEBI" id="CHEBI:36208"/>
    </ligand>
</feature>
<evidence type="ECO:0000313" key="13">
    <source>
        <dbReference type="EMBL" id="CUV17522.1"/>
    </source>
</evidence>
<dbReference type="NCBIfam" id="NF001310">
    <property type="entry name" value="PRK00258.1-2"/>
    <property type="match status" value="1"/>
</dbReference>
<feature type="domain" description="Quinate/shikimate 5-dehydrogenase/glutamyl-tRNA reductase" evidence="9">
    <location>
        <begin position="128"/>
        <end position="213"/>
    </location>
</feature>
<feature type="binding site" evidence="8">
    <location>
        <position position="267"/>
    </location>
    <ligand>
        <name>shikimate</name>
        <dbReference type="ChEBI" id="CHEBI:36208"/>
    </ligand>
</feature>
<dbReference type="GO" id="GO:0009423">
    <property type="term" value="P:chorismate biosynthetic process"/>
    <property type="evidence" value="ECO:0007669"/>
    <property type="project" value="UniProtKB-UniRule"/>
</dbReference>
<evidence type="ECO:0000313" key="15">
    <source>
        <dbReference type="EMBL" id="CUV30867.1"/>
    </source>
</evidence>
<feature type="domain" description="SDH C-terminal" evidence="11">
    <location>
        <begin position="260"/>
        <end position="290"/>
    </location>
</feature>
<dbReference type="EMBL" id="LN899821">
    <property type="protein sequence ID" value="CUV17522.1"/>
    <property type="molecule type" value="Genomic_DNA"/>
</dbReference>
<comment type="subunit">
    <text evidence="8">Homodimer.</text>
</comment>
<dbReference type="FunFam" id="3.40.50.10860:FF:000006">
    <property type="entry name" value="Shikimate dehydrogenase (NADP(+))"/>
    <property type="match status" value="1"/>
</dbReference>
<organism evidence="16">
    <name type="scientific">Ralstonia solanacearum</name>
    <name type="common">Pseudomonas solanacearum</name>
    <dbReference type="NCBI Taxonomy" id="305"/>
    <lineage>
        <taxon>Bacteria</taxon>
        <taxon>Pseudomonadati</taxon>
        <taxon>Pseudomonadota</taxon>
        <taxon>Betaproteobacteria</taxon>
        <taxon>Burkholderiales</taxon>
        <taxon>Burkholderiaceae</taxon>
        <taxon>Ralstonia</taxon>
        <taxon>Ralstonia solanacearum species complex</taxon>
    </lineage>
</organism>
<keyword evidence="5 8" id="KW-0560">Oxidoreductase</keyword>
<dbReference type="GO" id="GO:0019632">
    <property type="term" value="P:shikimate metabolic process"/>
    <property type="evidence" value="ECO:0007669"/>
    <property type="project" value="InterPro"/>
</dbReference>
<dbReference type="InterPro" id="IPR006151">
    <property type="entry name" value="Shikm_DH/Glu-tRNA_Rdtase"/>
</dbReference>
<dbReference type="InterPro" id="IPR022893">
    <property type="entry name" value="Shikimate_DH_fam"/>
</dbReference>
<dbReference type="Pfam" id="PF08501">
    <property type="entry name" value="Shikimate_dh_N"/>
    <property type="match status" value="1"/>
</dbReference>
<sequence length="306" mass="32671">MISFEQAAILAAASAPPVDRYGVIGNPISHSKSPAIHAAFAQQTGQLMRYERIYAELIAFDETVFSFIREGGRGLNVTVPFKLDAYALATSLSLRAESAGAVNTLKFDGDAIFGDNTDGVGLMRDITHNIGNPLAGERVLLLGAGGAARGILLPLLEHKPSRVFIANRTADRAIGLVQRFEAAAKLHEVELVGGGFDDLAVSDVFDVVINATAGSLQAQVPPIEPTVFGPNALAYDMMYGSQPTVFMQFAKRHGARAWDGLGMLVEQAAESFLVWRGMRPDTAPVLQAMREGLQGEAAVAARAHQR</sequence>
<dbReference type="GO" id="GO:0004764">
    <property type="term" value="F:shikimate 3-dehydrogenase (NADP+) activity"/>
    <property type="evidence" value="ECO:0007669"/>
    <property type="project" value="UniProtKB-UniRule"/>
</dbReference>
<dbReference type="Pfam" id="PF18317">
    <property type="entry name" value="SDH_C"/>
    <property type="match status" value="1"/>
</dbReference>
<dbReference type="EMBL" id="LN899820">
    <property type="protein sequence ID" value="CUV58129.1"/>
    <property type="molecule type" value="Genomic_DNA"/>
</dbReference>
<evidence type="ECO:0000313" key="14">
    <source>
        <dbReference type="EMBL" id="CUV21768.1"/>
    </source>
</evidence>
<evidence type="ECO:0000256" key="6">
    <source>
        <dbReference type="ARBA" id="ARBA00023141"/>
    </source>
</evidence>
<dbReference type="NCBIfam" id="TIGR00507">
    <property type="entry name" value="aroE"/>
    <property type="match status" value="1"/>
</dbReference>
<evidence type="ECO:0000313" key="12">
    <source>
        <dbReference type="EMBL" id="AYA45598.1"/>
    </source>
</evidence>
<evidence type="ECO:0000256" key="8">
    <source>
        <dbReference type="HAMAP-Rule" id="MF_00222"/>
    </source>
</evidence>